<protein>
    <recommendedName>
        <fullName evidence="4">Trichohyalin-plectin-homology domain-containing protein</fullName>
    </recommendedName>
</protein>
<dbReference type="PANTHER" id="PTHR28663:SF1">
    <property type="entry name" value="CILIA- AND FLAGELLA- ASSOCIATED PROTEIN 210"/>
    <property type="match status" value="1"/>
</dbReference>
<evidence type="ECO:0000256" key="2">
    <source>
        <dbReference type="SAM" id="Coils"/>
    </source>
</evidence>
<feature type="region of interest" description="Disordered" evidence="3">
    <location>
        <begin position="1"/>
        <end position="21"/>
    </location>
</feature>
<dbReference type="Proteomes" id="UP000077115">
    <property type="component" value="Unassembled WGS sequence"/>
</dbReference>
<dbReference type="OrthoDB" id="331765at2759"/>
<evidence type="ECO:0000256" key="1">
    <source>
        <dbReference type="ARBA" id="ARBA00023054"/>
    </source>
</evidence>
<dbReference type="InterPro" id="IPR043597">
    <property type="entry name" value="TPH_dom"/>
</dbReference>
<gene>
    <name evidence="5" type="ORF">BDEG_22842</name>
</gene>
<dbReference type="VEuPathDB" id="FungiDB:BDEG_22842"/>
<feature type="domain" description="Trichohyalin-plectin-homology" evidence="4">
    <location>
        <begin position="140"/>
        <end position="465"/>
    </location>
</feature>
<evidence type="ECO:0000313" key="6">
    <source>
        <dbReference type="Proteomes" id="UP000077115"/>
    </source>
</evidence>
<evidence type="ECO:0000259" key="4">
    <source>
        <dbReference type="Pfam" id="PF13868"/>
    </source>
</evidence>
<reference evidence="5 6" key="1">
    <citation type="submission" date="2006-10" db="EMBL/GenBank/DDBJ databases">
        <title>The Genome Sequence of Batrachochytrium dendrobatidis JEL423.</title>
        <authorList>
            <consortium name="The Broad Institute Genome Sequencing Platform"/>
            <person name="Birren B."/>
            <person name="Lander E."/>
            <person name="Galagan J."/>
            <person name="Cuomo C."/>
            <person name="Devon K."/>
            <person name="Jaffe D."/>
            <person name="Butler J."/>
            <person name="Alvarez P."/>
            <person name="Gnerre S."/>
            <person name="Grabherr M."/>
            <person name="Kleber M."/>
            <person name="Mauceli E."/>
            <person name="Brockman W."/>
            <person name="Young S."/>
            <person name="LaButti K."/>
            <person name="Sykes S."/>
            <person name="DeCaprio D."/>
            <person name="Crawford M."/>
            <person name="Koehrsen M."/>
            <person name="Engels R."/>
            <person name="Montgomery P."/>
            <person name="Pearson M."/>
            <person name="Howarth C."/>
            <person name="Larson L."/>
            <person name="White J."/>
            <person name="O'Leary S."/>
            <person name="Kodira C."/>
            <person name="Zeng Q."/>
            <person name="Yandava C."/>
            <person name="Alvarado L."/>
            <person name="Longcore J."/>
            <person name="James T."/>
        </authorList>
    </citation>
    <scope>NUCLEOTIDE SEQUENCE [LARGE SCALE GENOMIC DNA]</scope>
    <source>
        <strain evidence="5 6">JEL423</strain>
    </source>
</reference>
<dbReference type="eggNOG" id="ENOG502QPZ3">
    <property type="taxonomic scope" value="Eukaryota"/>
</dbReference>
<feature type="coiled-coil region" evidence="2">
    <location>
        <begin position="337"/>
        <end position="364"/>
    </location>
</feature>
<dbReference type="Pfam" id="PF13868">
    <property type="entry name" value="TPH"/>
    <property type="match status" value="1"/>
</dbReference>
<proteinExistence type="predicted"/>
<evidence type="ECO:0000256" key="3">
    <source>
        <dbReference type="SAM" id="MobiDB-lite"/>
    </source>
</evidence>
<keyword evidence="1 2" id="KW-0175">Coiled coil</keyword>
<accession>A0A177WGQ2</accession>
<dbReference type="InterPro" id="IPR039986">
    <property type="entry name" value="CFAP210"/>
</dbReference>
<dbReference type="STRING" id="403673.A0A177WGQ2"/>
<feature type="coiled-coil region" evidence="2">
    <location>
        <begin position="200"/>
        <end position="288"/>
    </location>
</feature>
<reference evidence="5 6" key="2">
    <citation type="submission" date="2016-05" db="EMBL/GenBank/DDBJ databases">
        <title>Lineage-specific infection strategies underlie the spectrum of fungal disease in amphibians.</title>
        <authorList>
            <person name="Cuomo C.A."/>
            <person name="Farrer R.A."/>
            <person name="James T."/>
            <person name="Longcore J."/>
            <person name="Birren B."/>
        </authorList>
    </citation>
    <scope>NUCLEOTIDE SEQUENCE [LARGE SCALE GENOMIC DNA]</scope>
    <source>
        <strain evidence="5 6">JEL423</strain>
    </source>
</reference>
<evidence type="ECO:0000313" key="5">
    <source>
        <dbReference type="EMBL" id="OAJ38952.1"/>
    </source>
</evidence>
<dbReference type="AlphaFoldDB" id="A0A177WGQ2"/>
<sequence>MVQSRPTSGGSSNYYLGDSSATSKPIFQKGKQVHRETPLIINALDIKKLTQKLDGNQVEEQLHQMLSRDREQRHHQSKARVANWGNTFAGQRRARIVARETRLQNEELARVKQDQMFRDEEIQKREAAIQRAKKMQYFETDMVKAFHSRVMLLQVLEERDMQIQLKNSRKNADLIENKRYHMEQLASIESQNQMSAKSQKDEKIRNIQLARDQLMQQREKIVMAQKNRKLALEEGQKCAHDDREYQQLQLELEKKRQENAVILNKQQHELQNQQKERKIREREESERESMRIEAWANRKANQVQLKKDLESKWHKLGETQLKISNDADAKVEEQIKQRMVEHDLKAKKEERDKLEKKKKNYEELDVFFQNYMNEKTEQKKKQKEEGKHFLQEFIRVRDEANAQKETKRIVSLQNGKNLQSHHLRHIEQNAEQRAKDKNQRLAEAAAQRAMAATENQVLHEYMKQTKEEPWAVKNTRLQTFINNEISRPRSGSCRAVLSKKGSSTTNRLGFTNNGYNKLDIARTNEIVTGDLLKVVGEEL</sequence>
<name>A0A177WGQ2_BATDL</name>
<dbReference type="PANTHER" id="PTHR28663">
    <property type="entry name" value="COILED-COIL DOMAIN-CONTAINING PROTEIN 173"/>
    <property type="match status" value="1"/>
</dbReference>
<organism evidence="5 6">
    <name type="scientific">Batrachochytrium dendrobatidis (strain JEL423)</name>
    <dbReference type="NCBI Taxonomy" id="403673"/>
    <lineage>
        <taxon>Eukaryota</taxon>
        <taxon>Fungi</taxon>
        <taxon>Fungi incertae sedis</taxon>
        <taxon>Chytridiomycota</taxon>
        <taxon>Chytridiomycota incertae sedis</taxon>
        <taxon>Chytridiomycetes</taxon>
        <taxon>Rhizophydiales</taxon>
        <taxon>Rhizophydiales incertae sedis</taxon>
        <taxon>Batrachochytrium</taxon>
    </lineage>
</organism>
<dbReference type="EMBL" id="DS022302">
    <property type="protein sequence ID" value="OAJ38952.1"/>
    <property type="molecule type" value="Genomic_DNA"/>
</dbReference>